<dbReference type="InterPro" id="IPR057326">
    <property type="entry name" value="KR_dom"/>
</dbReference>
<evidence type="ECO:0000256" key="7">
    <source>
        <dbReference type="ARBA" id="ARBA00067530"/>
    </source>
</evidence>
<dbReference type="InterPro" id="IPR020904">
    <property type="entry name" value="Sc_DH/Rdtase_CS"/>
</dbReference>
<dbReference type="FunFam" id="3.40.50.720:FF:000160">
    <property type="entry name" value="2,3-dihydro-2,3-dihydroxybenzoate dehydrogenase"/>
    <property type="match status" value="1"/>
</dbReference>
<dbReference type="Pfam" id="PF00106">
    <property type="entry name" value="adh_short"/>
    <property type="match status" value="1"/>
</dbReference>
<protein>
    <recommendedName>
        <fullName evidence="7 8">2,3-dihydro-2,3-dihydroxybenzoate dehydrogenase</fullName>
        <ecNumber evidence="6 8">1.3.1.28</ecNumber>
    </recommendedName>
</protein>
<dbReference type="GO" id="GO:0019290">
    <property type="term" value="P:siderophore biosynthetic process"/>
    <property type="evidence" value="ECO:0007669"/>
    <property type="project" value="InterPro"/>
</dbReference>
<evidence type="ECO:0000256" key="4">
    <source>
        <dbReference type="ARBA" id="ARBA00023027"/>
    </source>
</evidence>
<dbReference type="PANTHER" id="PTHR42760:SF115">
    <property type="entry name" value="3-OXOACYL-[ACYL-CARRIER-PROTEIN] REDUCTASE FABG"/>
    <property type="match status" value="1"/>
</dbReference>
<keyword evidence="4" id="KW-0520">NAD</keyword>
<comment type="catalytic activity">
    <reaction evidence="5">
        <text>(2S,3S)-2,3-dihydroxy-2,3-dihydrobenzoate + NAD(+) = 2,3-dihydroxybenzoate + NADH + H(+)</text>
        <dbReference type="Rhea" id="RHEA:23824"/>
        <dbReference type="ChEBI" id="CHEBI:15378"/>
        <dbReference type="ChEBI" id="CHEBI:36654"/>
        <dbReference type="ChEBI" id="CHEBI:57540"/>
        <dbReference type="ChEBI" id="CHEBI:57945"/>
        <dbReference type="ChEBI" id="CHEBI:58764"/>
        <dbReference type="EC" id="1.3.1.28"/>
    </reaction>
</comment>
<dbReference type="PRINTS" id="PR00080">
    <property type="entry name" value="SDRFAMILY"/>
</dbReference>
<dbReference type="NCBIfam" id="TIGR04316">
    <property type="entry name" value="dhbA_paeA"/>
    <property type="match status" value="1"/>
</dbReference>
<dbReference type="GO" id="GO:0008667">
    <property type="term" value="F:2,3-dihydro-2,3-dihydroxybenzoate dehydrogenase activity"/>
    <property type="evidence" value="ECO:0007669"/>
    <property type="project" value="UniProtKB-UniRule"/>
</dbReference>
<dbReference type="NCBIfam" id="NF006074">
    <property type="entry name" value="PRK08220.1"/>
    <property type="match status" value="1"/>
</dbReference>
<dbReference type="SUPFAM" id="SSF51735">
    <property type="entry name" value="NAD(P)-binding Rossmann-fold domains"/>
    <property type="match status" value="1"/>
</dbReference>
<dbReference type="EMBL" id="JQ414024">
    <property type="protein sequence ID" value="AFW04566.1"/>
    <property type="molecule type" value="Genomic_DNA"/>
</dbReference>
<dbReference type="InterPro" id="IPR002347">
    <property type="entry name" value="SDR_fam"/>
</dbReference>
<evidence type="ECO:0000259" key="11">
    <source>
        <dbReference type="SMART" id="SM00822"/>
    </source>
</evidence>
<evidence type="ECO:0000256" key="8">
    <source>
        <dbReference type="NCBIfam" id="TIGR04316"/>
    </source>
</evidence>
<evidence type="ECO:0000313" key="12">
    <source>
        <dbReference type="EMBL" id="AFW04566.1"/>
    </source>
</evidence>
<comment type="pathway">
    <text evidence="1">Siderophore biosynthesis.</text>
</comment>
<name>L7PLD5_9ACTN</name>
<dbReference type="SMART" id="SM00822">
    <property type="entry name" value="PKS_KR"/>
    <property type="match status" value="1"/>
</dbReference>
<dbReference type="Gene3D" id="3.40.50.720">
    <property type="entry name" value="NAD(P)-binding Rossmann-like Domain"/>
    <property type="match status" value="1"/>
</dbReference>
<evidence type="ECO:0000256" key="1">
    <source>
        <dbReference type="ARBA" id="ARBA00004924"/>
    </source>
</evidence>
<keyword evidence="3" id="KW-0560">Oxidoreductase</keyword>
<dbReference type="InterPro" id="IPR036291">
    <property type="entry name" value="NAD(P)-bd_dom_sf"/>
</dbReference>
<sequence length="285" mass="29386">MARMSTGRTGTGRAEPERRRAHPAMEVGTMEDKVALVTGAAGGIGAAVARALARRGARVAAVDLHTGRLTEEVGKLTADGLAVEAFPADVTRAAAVEELVEGVETRLGPVDLLVNAAGVLRLGPVHRLGDEDWAATFAVNTTGVFLVSRAVAGRMMPRSRGAIVTVASNAAGTPRTEMAAYAASKAAATMFTKCLALEVAGHGIRCNVVAPGSTDTAMLRSMWQDESGARATIEGRPEAYKLGIPLGKLARPADIADAVVFLLSDRAGHITMHELTVDGGATLGA</sequence>
<dbReference type="PROSITE" id="PS00061">
    <property type="entry name" value="ADH_SHORT"/>
    <property type="match status" value="1"/>
</dbReference>
<dbReference type="AlphaFoldDB" id="L7PLD5"/>
<dbReference type="InterPro" id="IPR003560">
    <property type="entry name" value="DHB_DH"/>
</dbReference>
<dbReference type="EC" id="1.3.1.28" evidence="6 8"/>
<evidence type="ECO:0000256" key="5">
    <source>
        <dbReference type="ARBA" id="ARBA00052874"/>
    </source>
</evidence>
<evidence type="ECO:0000256" key="3">
    <source>
        <dbReference type="ARBA" id="ARBA00023002"/>
    </source>
</evidence>
<dbReference type="PRINTS" id="PR01397">
    <property type="entry name" value="DHBDHDRGNASE"/>
</dbReference>
<reference evidence="12" key="1">
    <citation type="journal article" date="2013" name="J. Am. Chem. Soc.">
        <title>Characterization of streptonigrin biosynthesis reveals a cryptic carboxyl methylation and an unusual oxidative cleavage of a N-C bond.</title>
        <authorList>
            <person name="Xu F."/>
            <person name="Kong D."/>
            <person name="He X."/>
            <person name="Zhang Z."/>
            <person name="Han M."/>
            <person name="Xie X."/>
            <person name="Wang P."/>
            <person name="Cheng H."/>
            <person name="Tao M."/>
            <person name="Zhang L."/>
            <person name="Deng Z."/>
            <person name="Lin S."/>
        </authorList>
    </citation>
    <scope>NUCLEOTIDE SEQUENCE</scope>
    <source>
        <strain evidence="12">CGMCC 4.1223</strain>
    </source>
</reference>
<proteinExistence type="inferred from homology"/>
<dbReference type="PANTHER" id="PTHR42760">
    <property type="entry name" value="SHORT-CHAIN DEHYDROGENASES/REDUCTASES FAMILY MEMBER"/>
    <property type="match status" value="1"/>
</dbReference>
<organism evidence="12">
    <name type="scientific">Streptomyces albus</name>
    <dbReference type="NCBI Taxonomy" id="1888"/>
    <lineage>
        <taxon>Bacteria</taxon>
        <taxon>Bacillati</taxon>
        <taxon>Actinomycetota</taxon>
        <taxon>Actinomycetes</taxon>
        <taxon>Kitasatosporales</taxon>
        <taxon>Streptomycetaceae</taxon>
        <taxon>Streptomyces</taxon>
    </lineage>
</organism>
<evidence type="ECO:0000256" key="10">
    <source>
        <dbReference type="SAM" id="MobiDB-lite"/>
    </source>
</evidence>
<evidence type="ECO:0000256" key="6">
    <source>
        <dbReference type="ARBA" id="ARBA00066334"/>
    </source>
</evidence>
<dbReference type="GO" id="GO:0016616">
    <property type="term" value="F:oxidoreductase activity, acting on the CH-OH group of donors, NAD or NADP as acceptor"/>
    <property type="evidence" value="ECO:0007669"/>
    <property type="project" value="TreeGrafter"/>
</dbReference>
<comment type="similarity">
    <text evidence="2 9">Belongs to the short-chain dehydrogenases/reductases (SDR) family.</text>
</comment>
<feature type="domain" description="Ketoreductase" evidence="11">
    <location>
        <begin position="33"/>
        <end position="214"/>
    </location>
</feature>
<feature type="region of interest" description="Disordered" evidence="10">
    <location>
        <begin position="1"/>
        <end position="23"/>
    </location>
</feature>
<accession>L7PLD5</accession>
<evidence type="ECO:0000256" key="2">
    <source>
        <dbReference type="ARBA" id="ARBA00006484"/>
    </source>
</evidence>
<gene>
    <name evidence="12" type="primary">stnN</name>
</gene>
<evidence type="ECO:0000256" key="9">
    <source>
        <dbReference type="RuleBase" id="RU000363"/>
    </source>
</evidence>